<evidence type="ECO:0000313" key="1">
    <source>
        <dbReference type="EMBL" id="GFM34876.1"/>
    </source>
</evidence>
<sequence length="53" mass="6205">MINLFNIPLIIKKKEPINGRLKNEMVLIFLLLLDNLHFFKEHDDGAYGNEQGH</sequence>
<accession>A0A7J0BMH2</accession>
<organism evidence="1 2">
    <name type="scientific">Desulfovibrio subterraneus</name>
    <dbReference type="NCBI Taxonomy" id="2718620"/>
    <lineage>
        <taxon>Bacteria</taxon>
        <taxon>Pseudomonadati</taxon>
        <taxon>Thermodesulfobacteriota</taxon>
        <taxon>Desulfovibrionia</taxon>
        <taxon>Desulfovibrionales</taxon>
        <taxon>Desulfovibrionaceae</taxon>
        <taxon>Desulfovibrio</taxon>
    </lineage>
</organism>
<proteinExistence type="predicted"/>
<name>A0A7J0BMH2_9BACT</name>
<dbReference type="AlphaFoldDB" id="A0A7J0BMH2"/>
<reference evidence="1 2" key="1">
    <citation type="submission" date="2020-05" db="EMBL/GenBank/DDBJ databases">
        <title>Draft genome sequence of Desulfovibrio sp. strain HN2T.</title>
        <authorList>
            <person name="Ueno A."/>
            <person name="Tamazawa S."/>
            <person name="Tamamura S."/>
            <person name="Murakami T."/>
            <person name="Kiyama T."/>
            <person name="Inomata H."/>
            <person name="Amano Y."/>
            <person name="Miyakawa K."/>
            <person name="Tamaki H."/>
            <person name="Naganuma T."/>
            <person name="Kaneko K."/>
        </authorList>
    </citation>
    <scope>NUCLEOTIDE SEQUENCE [LARGE SCALE GENOMIC DNA]</scope>
    <source>
        <strain evidence="1 2">HN2</strain>
    </source>
</reference>
<dbReference type="Proteomes" id="UP000503840">
    <property type="component" value="Unassembled WGS sequence"/>
</dbReference>
<evidence type="ECO:0000313" key="2">
    <source>
        <dbReference type="Proteomes" id="UP000503840"/>
    </source>
</evidence>
<keyword evidence="2" id="KW-1185">Reference proteome</keyword>
<gene>
    <name evidence="1" type="ORF">DSM101010T_32410</name>
</gene>
<protein>
    <submittedName>
        <fullName evidence="1">Uncharacterized protein</fullName>
    </submittedName>
</protein>
<dbReference type="EMBL" id="BLVO01000016">
    <property type="protein sequence ID" value="GFM34876.1"/>
    <property type="molecule type" value="Genomic_DNA"/>
</dbReference>
<comment type="caution">
    <text evidence="1">The sequence shown here is derived from an EMBL/GenBank/DDBJ whole genome shotgun (WGS) entry which is preliminary data.</text>
</comment>